<dbReference type="CDD" id="cd04179">
    <property type="entry name" value="DPM_DPG-synthase_like"/>
    <property type="match status" value="1"/>
</dbReference>
<dbReference type="Proteomes" id="UP000182836">
    <property type="component" value="Unassembled WGS sequence"/>
</dbReference>
<evidence type="ECO:0000256" key="2">
    <source>
        <dbReference type="ARBA" id="ARBA00006739"/>
    </source>
</evidence>
<dbReference type="PANTHER" id="PTHR48090">
    <property type="entry name" value="UNDECAPRENYL-PHOSPHATE 4-DEOXY-4-FORMAMIDO-L-ARABINOSE TRANSFERASE-RELATED"/>
    <property type="match status" value="1"/>
</dbReference>
<dbReference type="AlphaFoldDB" id="A0A0D1XID3"/>
<evidence type="ECO:0000313" key="11">
    <source>
        <dbReference type="EMBL" id="KON98131.1"/>
    </source>
</evidence>
<evidence type="ECO:0000256" key="9">
    <source>
        <dbReference type="ARBA" id="ARBA00048997"/>
    </source>
</evidence>
<keyword evidence="13" id="KW-1185">Reference proteome</keyword>
<dbReference type="GO" id="GO:0016757">
    <property type="term" value="F:glycosyltransferase activity"/>
    <property type="evidence" value="ECO:0007669"/>
    <property type="project" value="UniProtKB-KW"/>
</dbReference>
<dbReference type="Pfam" id="PF00535">
    <property type="entry name" value="Glycos_transf_2"/>
    <property type="match status" value="1"/>
</dbReference>
<evidence type="ECO:0000313" key="13">
    <source>
        <dbReference type="Proteomes" id="UP000037269"/>
    </source>
</evidence>
<comment type="cofactor">
    <cofactor evidence="1">
        <name>Mg(2+)</name>
        <dbReference type="ChEBI" id="CHEBI:18420"/>
    </cofactor>
</comment>
<evidence type="ECO:0000256" key="4">
    <source>
        <dbReference type="ARBA" id="ARBA00022679"/>
    </source>
</evidence>
<dbReference type="InterPro" id="IPR029044">
    <property type="entry name" value="Nucleotide-diphossugar_trans"/>
</dbReference>
<evidence type="ECO:0000313" key="12">
    <source>
        <dbReference type="EMBL" id="SDI05510.1"/>
    </source>
</evidence>
<reference evidence="11 13" key="1">
    <citation type="submission" date="2015-07" db="EMBL/GenBank/DDBJ databases">
        <title>Fjat-14205 dsm 2895.</title>
        <authorList>
            <person name="Liu B."/>
            <person name="Wang J."/>
            <person name="Zhu Y."/>
            <person name="Liu G."/>
            <person name="Chen Q."/>
            <person name="Chen Z."/>
            <person name="Lan J."/>
            <person name="Che J."/>
            <person name="Ge C."/>
            <person name="Shi H."/>
            <person name="Pan Z."/>
            <person name="Liu X."/>
        </authorList>
    </citation>
    <scope>NUCLEOTIDE SEQUENCE [LARGE SCALE GENOMIC DNA]</scope>
    <source>
        <strain evidence="11 13">DSM 2895</strain>
    </source>
</reference>
<gene>
    <name evidence="11" type="ORF">AF333_24510</name>
    <name evidence="12" type="ORF">SAMN04487909_101380</name>
</gene>
<dbReference type="EC" id="2.4.1.266" evidence="6"/>
<evidence type="ECO:0000259" key="10">
    <source>
        <dbReference type="Pfam" id="PF00535"/>
    </source>
</evidence>
<dbReference type="PANTHER" id="PTHR48090:SF10">
    <property type="entry name" value="GLUCOSYL-3-PHOSPHOGLYCERATE SYNTHASE"/>
    <property type="match status" value="1"/>
</dbReference>
<accession>A0A0D1XID3</accession>
<dbReference type="Gene3D" id="3.90.550.10">
    <property type="entry name" value="Spore Coat Polysaccharide Biosynthesis Protein SpsA, Chain A"/>
    <property type="match status" value="1"/>
</dbReference>
<keyword evidence="4 12" id="KW-0808">Transferase</keyword>
<dbReference type="OrthoDB" id="396512at2"/>
<protein>
    <recommendedName>
        <fullName evidence="7">Glucosyl-3-phosphoglycerate synthase</fullName>
        <ecNumber evidence="6">2.4.1.266</ecNumber>
    </recommendedName>
</protein>
<organism evidence="11 13">
    <name type="scientific">Aneurinibacillus migulanus</name>
    <name type="common">Bacillus migulanus</name>
    <dbReference type="NCBI Taxonomy" id="47500"/>
    <lineage>
        <taxon>Bacteria</taxon>
        <taxon>Bacillati</taxon>
        <taxon>Bacillota</taxon>
        <taxon>Bacilli</taxon>
        <taxon>Bacillales</taxon>
        <taxon>Paenibacillaceae</taxon>
        <taxon>Aneurinibacillus group</taxon>
        <taxon>Aneurinibacillus</taxon>
    </lineage>
</organism>
<feature type="domain" description="Glycosyltransferase 2-like" evidence="10">
    <location>
        <begin position="7"/>
        <end position="134"/>
    </location>
</feature>
<proteinExistence type="inferred from homology"/>
<dbReference type="PATRIC" id="fig|47500.8.peg.3460"/>
<keyword evidence="3" id="KW-0328">Glycosyltransferase</keyword>
<evidence type="ECO:0000256" key="5">
    <source>
        <dbReference type="ARBA" id="ARBA00022842"/>
    </source>
</evidence>
<comment type="catalytic activity">
    <reaction evidence="8">
        <text>(2R)-3-phosphoglycerate + UDP-alpha-D-glucose = (2R)-2-O-(alpha-D-glucopyranosyl)-3-phospho-glycerate + UDP + H(+)</text>
        <dbReference type="Rhea" id="RHEA:31319"/>
        <dbReference type="ChEBI" id="CHEBI:15378"/>
        <dbReference type="ChEBI" id="CHEBI:58223"/>
        <dbReference type="ChEBI" id="CHEBI:58272"/>
        <dbReference type="ChEBI" id="CHEBI:58885"/>
        <dbReference type="ChEBI" id="CHEBI:62600"/>
        <dbReference type="EC" id="2.4.1.266"/>
    </reaction>
    <physiologicalReaction direction="left-to-right" evidence="8">
        <dbReference type="Rhea" id="RHEA:31320"/>
    </physiologicalReaction>
</comment>
<dbReference type="SUPFAM" id="SSF53448">
    <property type="entry name" value="Nucleotide-diphospho-sugar transferases"/>
    <property type="match status" value="1"/>
</dbReference>
<evidence type="ECO:0000256" key="8">
    <source>
        <dbReference type="ARBA" id="ARBA00048689"/>
    </source>
</evidence>
<evidence type="ECO:0000256" key="1">
    <source>
        <dbReference type="ARBA" id="ARBA00001946"/>
    </source>
</evidence>
<sequence length="226" mass="25345">MKERTAIIVPAYNEALYISETLRTLREHPSFLDCRLIVVDDGSEDNTGMLAEAWADDVVRLYKNAGKGRALRRGIEAVDVDYFLFVDADVGMTARYTECLLNVVRSGRCDMAIACPPAAEQGGFGLAKRLARRKIRQITGITVQAPLSGQRALTRRAVEAVEEWDVGFGIEAAMTVDVLQAGLPIHEVPLAIRHREHGKSLRGFWHRGRQYLAIQKVMAKRREIER</sequence>
<dbReference type="STRING" id="47500.AF333_24510"/>
<dbReference type="InterPro" id="IPR050256">
    <property type="entry name" value="Glycosyltransferase_2"/>
</dbReference>
<comment type="catalytic activity">
    <reaction evidence="9">
        <text>an NDP-alpha-D-glucose + (2R)-3-phosphoglycerate = (2R)-2-O-(alpha-D-glucopyranosyl)-3-phospho-glycerate + a ribonucleoside 5'-diphosphate + H(+)</text>
        <dbReference type="Rhea" id="RHEA:47244"/>
        <dbReference type="ChEBI" id="CHEBI:15378"/>
        <dbReference type="ChEBI" id="CHEBI:57930"/>
        <dbReference type="ChEBI" id="CHEBI:58272"/>
        <dbReference type="ChEBI" id="CHEBI:62600"/>
        <dbReference type="ChEBI" id="CHEBI:76533"/>
        <dbReference type="EC" id="2.4.1.266"/>
    </reaction>
    <physiologicalReaction direction="left-to-right" evidence="9">
        <dbReference type="Rhea" id="RHEA:47245"/>
    </physiologicalReaction>
</comment>
<dbReference type="EMBL" id="LGUG01000004">
    <property type="protein sequence ID" value="KON98131.1"/>
    <property type="molecule type" value="Genomic_DNA"/>
</dbReference>
<dbReference type="RefSeq" id="WP_043068060.1">
    <property type="nucleotide sequence ID" value="NZ_BJOA01000001.1"/>
</dbReference>
<dbReference type="EMBL" id="FNED01000001">
    <property type="protein sequence ID" value="SDI05510.1"/>
    <property type="molecule type" value="Genomic_DNA"/>
</dbReference>
<comment type="similarity">
    <text evidence="2">Belongs to the glycosyltransferase 2 family.</text>
</comment>
<reference evidence="12 14" key="2">
    <citation type="submission" date="2016-10" db="EMBL/GenBank/DDBJ databases">
        <authorList>
            <person name="de Groot N.N."/>
        </authorList>
    </citation>
    <scope>NUCLEOTIDE SEQUENCE [LARGE SCALE GENOMIC DNA]</scope>
    <source>
        <strain evidence="12 14">DSM 2895</strain>
    </source>
</reference>
<dbReference type="GeneID" id="42308289"/>
<dbReference type="InterPro" id="IPR001173">
    <property type="entry name" value="Glyco_trans_2-like"/>
</dbReference>
<dbReference type="Proteomes" id="UP000037269">
    <property type="component" value="Unassembled WGS sequence"/>
</dbReference>
<keyword evidence="5" id="KW-0460">Magnesium</keyword>
<evidence type="ECO:0000256" key="3">
    <source>
        <dbReference type="ARBA" id="ARBA00022676"/>
    </source>
</evidence>
<evidence type="ECO:0000256" key="6">
    <source>
        <dbReference type="ARBA" id="ARBA00039022"/>
    </source>
</evidence>
<name>A0A0D1XID3_ANEMI</name>
<evidence type="ECO:0000256" key="7">
    <source>
        <dbReference type="ARBA" id="ARBA00040894"/>
    </source>
</evidence>
<evidence type="ECO:0000313" key="14">
    <source>
        <dbReference type="Proteomes" id="UP000182836"/>
    </source>
</evidence>